<feature type="chain" id="PRO_5013164791" evidence="3">
    <location>
        <begin position="25"/>
        <end position="412"/>
    </location>
</feature>
<evidence type="ECO:0000256" key="1">
    <source>
        <dbReference type="ARBA" id="ARBA00022729"/>
    </source>
</evidence>
<evidence type="ECO:0000256" key="2">
    <source>
        <dbReference type="SAM" id="MobiDB-lite"/>
    </source>
</evidence>
<dbReference type="AlphaFoldDB" id="A0A1Y5TN34"/>
<dbReference type="PROSITE" id="PS51257">
    <property type="entry name" value="PROKAR_LIPOPROTEIN"/>
    <property type="match status" value="1"/>
</dbReference>
<dbReference type="GO" id="GO:0015159">
    <property type="term" value="F:polysaccharide transmembrane transporter activity"/>
    <property type="evidence" value="ECO:0007669"/>
    <property type="project" value="InterPro"/>
</dbReference>
<name>A0A1Y5TN34_9RHOB</name>
<evidence type="ECO:0000259" key="4">
    <source>
        <dbReference type="Pfam" id="PF02563"/>
    </source>
</evidence>
<protein>
    <submittedName>
        <fullName evidence="5">Polysaccharide biosynthesis/export protein</fullName>
    </submittedName>
</protein>
<feature type="region of interest" description="Disordered" evidence="2">
    <location>
        <begin position="34"/>
        <end position="56"/>
    </location>
</feature>
<evidence type="ECO:0000256" key="3">
    <source>
        <dbReference type="SAM" id="SignalP"/>
    </source>
</evidence>
<dbReference type="Gene3D" id="3.30.1950.10">
    <property type="entry name" value="wza like domain"/>
    <property type="match status" value="1"/>
</dbReference>
<dbReference type="PANTHER" id="PTHR33619">
    <property type="entry name" value="POLYSACCHARIDE EXPORT PROTEIN GFCE-RELATED"/>
    <property type="match status" value="1"/>
</dbReference>
<organism evidence="5 6">
    <name type="scientific">Pseudoruegeria aquimaris</name>
    <dbReference type="NCBI Taxonomy" id="393663"/>
    <lineage>
        <taxon>Bacteria</taxon>
        <taxon>Pseudomonadati</taxon>
        <taxon>Pseudomonadota</taxon>
        <taxon>Alphaproteobacteria</taxon>
        <taxon>Rhodobacterales</taxon>
        <taxon>Roseobacteraceae</taxon>
        <taxon>Pseudoruegeria</taxon>
    </lineage>
</organism>
<keyword evidence="6" id="KW-1185">Reference proteome</keyword>
<dbReference type="Gene3D" id="3.10.560.10">
    <property type="entry name" value="Outer membrane lipoprotein wza domain like"/>
    <property type="match status" value="1"/>
</dbReference>
<evidence type="ECO:0000313" key="6">
    <source>
        <dbReference type="Proteomes" id="UP000193409"/>
    </source>
</evidence>
<reference evidence="5 6" key="1">
    <citation type="submission" date="2017-03" db="EMBL/GenBank/DDBJ databases">
        <authorList>
            <person name="Afonso C.L."/>
            <person name="Miller P.J."/>
            <person name="Scott M.A."/>
            <person name="Spackman E."/>
            <person name="Goraichik I."/>
            <person name="Dimitrov K.M."/>
            <person name="Suarez D.L."/>
            <person name="Swayne D.E."/>
        </authorList>
    </citation>
    <scope>NUCLEOTIDE SEQUENCE [LARGE SCALE GENOMIC DNA]</scope>
    <source>
        <strain evidence="5 6">CECT 7680</strain>
    </source>
</reference>
<dbReference type="InterPro" id="IPR003715">
    <property type="entry name" value="Poly_export_N"/>
</dbReference>
<dbReference type="EMBL" id="FWFQ01000046">
    <property type="protein sequence ID" value="SLN67937.1"/>
    <property type="molecule type" value="Genomic_DNA"/>
</dbReference>
<feature type="domain" description="Polysaccharide export protein N-terminal" evidence="4">
    <location>
        <begin position="97"/>
        <end position="168"/>
    </location>
</feature>
<dbReference type="Proteomes" id="UP000193409">
    <property type="component" value="Unassembled WGS sequence"/>
</dbReference>
<feature type="signal peptide" evidence="3">
    <location>
        <begin position="1"/>
        <end position="24"/>
    </location>
</feature>
<keyword evidence="1 3" id="KW-0732">Signal</keyword>
<accession>A0A1Y5TN34</accession>
<sequence length="412" mass="43921">MFQTETRRAALPRALLFGLAGLLAGCTPVGDPQNIEPVSRGAGYQAQYRDPEPRQTGQPVLRSALMNAQKCLPWRGDGGGEAGKGGGLNTLALQGEKVSRNDIVDVRVGADADLTGRYVISRDGALKLPFLRPIPAQGRSVEEIEARLEQELLSSGLYETLPPLSVRIADFASVTVGVSGAVFEPHQVEIGGVSGDETDTERQLALGASTEARNLSAALRAVGGVRPDADISAVELRRNGQLHVIDMRGVFEGRNMVDVMLITGDTIFVPSRQCFQDDLMRPSPISPPGVSMFLSNLTQPAQHNANSAIGRDVREMPYGTRFLQAVVDSNCVGGAKTSSAHRSAALLSRNPETGVSVVIHRDIEAMLDRGDRDDYDPYILPGDALACYDSTVTNIAEVARVLGLVGVALALN</sequence>
<dbReference type="PANTHER" id="PTHR33619:SF3">
    <property type="entry name" value="POLYSACCHARIDE EXPORT PROTEIN GFCE-RELATED"/>
    <property type="match status" value="1"/>
</dbReference>
<evidence type="ECO:0000313" key="5">
    <source>
        <dbReference type="EMBL" id="SLN67937.1"/>
    </source>
</evidence>
<dbReference type="Pfam" id="PF02563">
    <property type="entry name" value="Poly_export"/>
    <property type="match status" value="1"/>
</dbReference>
<gene>
    <name evidence="5" type="ORF">PSA7680_03589</name>
</gene>
<proteinExistence type="predicted"/>
<dbReference type="InterPro" id="IPR049712">
    <property type="entry name" value="Poly_export"/>
</dbReference>